<keyword evidence="5" id="KW-0547">Nucleotide-binding</keyword>
<dbReference type="Proteomes" id="UP001059617">
    <property type="component" value="Chromosome"/>
</dbReference>
<evidence type="ECO:0000256" key="9">
    <source>
        <dbReference type="SAM" id="Phobius"/>
    </source>
</evidence>
<keyword evidence="8" id="KW-0902">Two-component regulatory system</keyword>
<feature type="transmembrane region" description="Helical" evidence="9">
    <location>
        <begin position="135"/>
        <end position="163"/>
    </location>
</feature>
<gene>
    <name evidence="11" type="ORF">Dfulv_31760</name>
</gene>
<dbReference type="EMBL" id="CP073720">
    <property type="protein sequence ID" value="UWP79722.1"/>
    <property type="molecule type" value="Genomic_DNA"/>
</dbReference>
<evidence type="ECO:0000313" key="12">
    <source>
        <dbReference type="Proteomes" id="UP001059617"/>
    </source>
</evidence>
<evidence type="ECO:0000259" key="10">
    <source>
        <dbReference type="SMART" id="SM00387"/>
    </source>
</evidence>
<feature type="transmembrane region" description="Helical" evidence="9">
    <location>
        <begin position="184"/>
        <end position="208"/>
    </location>
</feature>
<evidence type="ECO:0000256" key="2">
    <source>
        <dbReference type="ARBA" id="ARBA00012438"/>
    </source>
</evidence>
<name>A0ABY5VRB1_9ACTN</name>
<dbReference type="InterPro" id="IPR050482">
    <property type="entry name" value="Sensor_HK_TwoCompSys"/>
</dbReference>
<keyword evidence="4" id="KW-0808">Transferase</keyword>
<keyword evidence="9" id="KW-0472">Membrane</keyword>
<keyword evidence="7" id="KW-0067">ATP-binding</keyword>
<dbReference type="InterPro" id="IPR036890">
    <property type="entry name" value="HATPase_C_sf"/>
</dbReference>
<feature type="transmembrane region" description="Helical" evidence="9">
    <location>
        <begin position="26"/>
        <end position="52"/>
    </location>
</feature>
<dbReference type="InterPro" id="IPR003594">
    <property type="entry name" value="HATPase_dom"/>
</dbReference>
<dbReference type="PANTHER" id="PTHR24421:SF10">
    <property type="entry name" value="NITRATE_NITRITE SENSOR PROTEIN NARQ"/>
    <property type="match status" value="1"/>
</dbReference>
<dbReference type="Gene3D" id="3.30.565.10">
    <property type="entry name" value="Histidine kinase-like ATPase, C-terminal domain"/>
    <property type="match status" value="1"/>
</dbReference>
<keyword evidence="3" id="KW-0597">Phosphoprotein</keyword>
<sequence>MTSTTTLLRAVMQPRFLTSAWPWRGIAYTATTAVASALLWLVLSCPLAPLALAVEVLRTERMSPGEEAPLRWAGTYVFVAAVLGLIGVGLLALVGPKLALAVAGVERWRLRLADDAPPLSRRSGSLYADPATWRAVAYLLLLGIVAPVWLGVLALAGLLVVSTPFAVHHRVVSMDSMANTAGRAALGLVLIPVVLYLTAAFGGAHAALARLLLCCEPDPAAAELVEVTRSRARLADAFDAERRRIERDLHDVAQQRLVSLTMQLGLAKLDLPDDSPAAVAVASAHAHAKALMVELRDLIRGISPRTLRELGLRAAVEELAAGSPIRVHVEADPDRFTPAVETVAYAAVSEALANAVKHAAAAEAAVTARRSGDMLTVQVRDDGRGGADPSRGSGITGLADRAAAAGGRLLISSPPGGPTILRVELPCAS</sequence>
<accession>A0ABY5VRB1</accession>
<reference evidence="11" key="2">
    <citation type="submission" date="2022-09" db="EMBL/GenBank/DDBJ databases">
        <title>Biosynthetic gene clusters of Dactylosporangioum fulvum.</title>
        <authorList>
            <person name="Caradec T."/>
        </authorList>
    </citation>
    <scope>NUCLEOTIDE SEQUENCE</scope>
    <source>
        <strain evidence="11">NRRL B-16292</strain>
    </source>
</reference>
<evidence type="ECO:0000256" key="8">
    <source>
        <dbReference type="ARBA" id="ARBA00023012"/>
    </source>
</evidence>
<evidence type="ECO:0000313" key="11">
    <source>
        <dbReference type="EMBL" id="UWP79722.1"/>
    </source>
</evidence>
<evidence type="ECO:0000256" key="4">
    <source>
        <dbReference type="ARBA" id="ARBA00022679"/>
    </source>
</evidence>
<dbReference type="GO" id="GO:0016301">
    <property type="term" value="F:kinase activity"/>
    <property type="evidence" value="ECO:0007669"/>
    <property type="project" value="UniProtKB-KW"/>
</dbReference>
<dbReference type="Gene3D" id="1.20.5.1930">
    <property type="match status" value="1"/>
</dbReference>
<evidence type="ECO:0000256" key="7">
    <source>
        <dbReference type="ARBA" id="ARBA00022840"/>
    </source>
</evidence>
<dbReference type="SUPFAM" id="SSF55874">
    <property type="entry name" value="ATPase domain of HSP90 chaperone/DNA topoisomerase II/histidine kinase"/>
    <property type="match status" value="1"/>
</dbReference>
<dbReference type="Pfam" id="PF02518">
    <property type="entry name" value="HATPase_c"/>
    <property type="match status" value="1"/>
</dbReference>
<organism evidence="11 12">
    <name type="scientific">Dactylosporangium fulvum</name>
    <dbReference type="NCBI Taxonomy" id="53359"/>
    <lineage>
        <taxon>Bacteria</taxon>
        <taxon>Bacillati</taxon>
        <taxon>Actinomycetota</taxon>
        <taxon>Actinomycetes</taxon>
        <taxon>Micromonosporales</taxon>
        <taxon>Micromonosporaceae</taxon>
        <taxon>Dactylosporangium</taxon>
    </lineage>
</organism>
<dbReference type="InterPro" id="IPR011712">
    <property type="entry name" value="Sig_transdc_His_kin_sub3_dim/P"/>
</dbReference>
<dbReference type="PANTHER" id="PTHR24421">
    <property type="entry name" value="NITRATE/NITRITE SENSOR PROTEIN NARX-RELATED"/>
    <property type="match status" value="1"/>
</dbReference>
<dbReference type="EC" id="2.7.13.3" evidence="2"/>
<keyword evidence="6 11" id="KW-0418">Kinase</keyword>
<evidence type="ECO:0000256" key="3">
    <source>
        <dbReference type="ARBA" id="ARBA00022553"/>
    </source>
</evidence>
<evidence type="ECO:0000256" key="1">
    <source>
        <dbReference type="ARBA" id="ARBA00000085"/>
    </source>
</evidence>
<feature type="transmembrane region" description="Helical" evidence="9">
    <location>
        <begin position="73"/>
        <end position="94"/>
    </location>
</feature>
<keyword evidence="9" id="KW-1133">Transmembrane helix</keyword>
<reference evidence="11" key="1">
    <citation type="submission" date="2021-04" db="EMBL/GenBank/DDBJ databases">
        <authorList>
            <person name="Hartkoorn R.C."/>
            <person name="Beaudoing E."/>
            <person name="Hot D."/>
        </authorList>
    </citation>
    <scope>NUCLEOTIDE SEQUENCE</scope>
    <source>
        <strain evidence="11">NRRL B-16292</strain>
    </source>
</reference>
<proteinExistence type="predicted"/>
<dbReference type="InterPro" id="IPR025828">
    <property type="entry name" value="Put_sensor_dom"/>
</dbReference>
<dbReference type="Pfam" id="PF07730">
    <property type="entry name" value="HisKA_3"/>
    <property type="match status" value="1"/>
</dbReference>
<dbReference type="SMART" id="SM00387">
    <property type="entry name" value="HATPase_c"/>
    <property type="match status" value="1"/>
</dbReference>
<dbReference type="RefSeq" id="WP_259857480.1">
    <property type="nucleotide sequence ID" value="NZ_BAAAST010000001.1"/>
</dbReference>
<evidence type="ECO:0000256" key="5">
    <source>
        <dbReference type="ARBA" id="ARBA00022741"/>
    </source>
</evidence>
<feature type="domain" description="Histidine kinase/HSP90-like ATPase" evidence="10">
    <location>
        <begin position="339"/>
        <end position="429"/>
    </location>
</feature>
<protein>
    <recommendedName>
        <fullName evidence="2">histidine kinase</fullName>
        <ecNumber evidence="2">2.7.13.3</ecNumber>
    </recommendedName>
</protein>
<keyword evidence="9" id="KW-0812">Transmembrane</keyword>
<keyword evidence="12" id="KW-1185">Reference proteome</keyword>
<evidence type="ECO:0000256" key="6">
    <source>
        <dbReference type="ARBA" id="ARBA00022777"/>
    </source>
</evidence>
<comment type="catalytic activity">
    <reaction evidence="1">
        <text>ATP + protein L-histidine = ADP + protein N-phospho-L-histidine.</text>
        <dbReference type="EC" id="2.7.13.3"/>
    </reaction>
</comment>
<dbReference type="Pfam" id="PF13796">
    <property type="entry name" value="Sensor"/>
    <property type="match status" value="1"/>
</dbReference>